<reference evidence="5" key="1">
    <citation type="journal article" date="2019" name="Int. J. Syst. Evol. Microbiol.">
        <title>The Global Catalogue of Microorganisms (GCM) 10K type strain sequencing project: providing services to taxonomists for standard genome sequencing and annotation.</title>
        <authorList>
            <consortium name="The Broad Institute Genomics Platform"/>
            <consortium name="The Broad Institute Genome Sequencing Center for Infectious Disease"/>
            <person name="Wu L."/>
            <person name="Ma J."/>
        </authorList>
    </citation>
    <scope>NUCLEOTIDE SEQUENCE [LARGE SCALE GENOMIC DNA]</scope>
    <source>
        <strain evidence="5">JCM 9918</strain>
    </source>
</reference>
<dbReference type="Pfam" id="PF07228">
    <property type="entry name" value="SpoIIE"/>
    <property type="match status" value="1"/>
</dbReference>
<comment type="caution">
    <text evidence="4">The sequence shown here is derived from an EMBL/GenBank/DDBJ whole genome shotgun (WGS) entry which is preliminary data.</text>
</comment>
<keyword evidence="5" id="KW-1185">Reference proteome</keyword>
<dbReference type="InterPro" id="IPR001932">
    <property type="entry name" value="PPM-type_phosphatase-like_dom"/>
</dbReference>
<dbReference type="InterPro" id="IPR036890">
    <property type="entry name" value="HATPase_C_sf"/>
</dbReference>
<dbReference type="InterPro" id="IPR035965">
    <property type="entry name" value="PAS-like_dom_sf"/>
</dbReference>
<dbReference type="SUPFAM" id="SSF55781">
    <property type="entry name" value="GAF domain-like"/>
    <property type="match status" value="2"/>
</dbReference>
<sequence>MTYEEVRAGPPAARRSAPSDAAVLDWLFADSPVALSVYDTSLRCTRQNPAMARLAGAPDERDAWFGRRVTEILPGPQTAAWEARMRQVLDSGEPAPATGIRTVGSAAGTERSLSITAHPLRGPDGAVTGLCLTAEDVTEPNGSADRLLLLNEAGTRIGSTLDVRRTAEELAEELVPLLGEWVNIDLLDTLLKGEEPGPFTGQVALRRVANHSVRPGAPEALLQPGEVDFYPPHSPAVRSMAGGRSVTHLFSEPAAQAWLRDQPARAASVRGYGYRSILCVPVRARGTVLGVTVLIRSREQPFTDEDRLLAEELVARAAVCLDNARRFTRERTAVLTLQQSLLPSRLPSLMAVEAVSRYLPAHGVGGAGGDWFDVIPLSGARVALVVGDVVGRGLGAAATMGRLRTAVRTLADVDLPPDELLTRLDDLVDQSAAAGDDTSMDAADLGATCLYAVFDPVSGSCVAARAGHPAPVVVTPDGEAGELPLPAGPPLGLGNAVYEAAEVRLPEGSLLTLYTDGLLDPSDAELSLRRLCSALSHPAAPLETVCDHVLDTVLPQDRADDVALIVARTRTFGADKEATLDVPDDPAAVATARAWAADRLAGWGLEELGFVTELVVSELVTNALLYGEPPVRLRLLNVATLICEVTDGSNTAPHLRRARLSDEGGRGLMLVAALTQRWGTRHTRRGKTIWCEQGLPRETAAHVR</sequence>
<dbReference type="Pfam" id="PF08448">
    <property type="entry name" value="PAS_4"/>
    <property type="match status" value="1"/>
</dbReference>
<feature type="domain" description="GAF" evidence="2">
    <location>
        <begin position="145"/>
        <end position="331"/>
    </location>
</feature>
<evidence type="ECO:0000256" key="1">
    <source>
        <dbReference type="ARBA" id="ARBA00022801"/>
    </source>
</evidence>
<dbReference type="SMART" id="SM00065">
    <property type="entry name" value="GAF"/>
    <property type="match status" value="1"/>
</dbReference>
<keyword evidence="1" id="KW-0378">Hydrolase</keyword>
<feature type="domain" description="PPM-type phosphatase" evidence="3">
    <location>
        <begin position="349"/>
        <end position="569"/>
    </location>
</feature>
<protein>
    <submittedName>
        <fullName evidence="4">SpoIIE family protein phosphatase</fullName>
    </submittedName>
</protein>
<accession>A0ABW1BAG7</accession>
<organism evidence="4 5">
    <name type="scientific">Streptomyces heilongjiangensis</name>
    <dbReference type="NCBI Taxonomy" id="945052"/>
    <lineage>
        <taxon>Bacteria</taxon>
        <taxon>Bacillati</taxon>
        <taxon>Actinomycetota</taxon>
        <taxon>Actinomycetes</taxon>
        <taxon>Kitasatosporales</taxon>
        <taxon>Streptomycetaceae</taxon>
        <taxon>Streptomyces</taxon>
    </lineage>
</organism>
<dbReference type="Gene3D" id="3.30.565.10">
    <property type="entry name" value="Histidine kinase-like ATPase, C-terminal domain"/>
    <property type="match status" value="1"/>
</dbReference>
<dbReference type="InterPro" id="IPR052016">
    <property type="entry name" value="Bact_Sigma-Reg"/>
</dbReference>
<dbReference type="Gene3D" id="3.30.450.40">
    <property type="match status" value="1"/>
</dbReference>
<dbReference type="NCBIfam" id="TIGR00229">
    <property type="entry name" value="sensory_box"/>
    <property type="match status" value="1"/>
</dbReference>
<dbReference type="InterPro" id="IPR029016">
    <property type="entry name" value="GAF-like_dom_sf"/>
</dbReference>
<gene>
    <name evidence="4" type="ORF">ACFQGO_22030</name>
</gene>
<dbReference type="Pfam" id="PF01590">
    <property type="entry name" value="GAF"/>
    <property type="match status" value="1"/>
</dbReference>
<dbReference type="Gene3D" id="3.30.450.20">
    <property type="entry name" value="PAS domain"/>
    <property type="match status" value="1"/>
</dbReference>
<dbReference type="InterPro" id="IPR003018">
    <property type="entry name" value="GAF"/>
</dbReference>
<evidence type="ECO:0000313" key="4">
    <source>
        <dbReference type="EMBL" id="MFC5810148.1"/>
    </source>
</evidence>
<dbReference type="Proteomes" id="UP001596112">
    <property type="component" value="Unassembled WGS sequence"/>
</dbReference>
<proteinExistence type="predicted"/>
<dbReference type="InterPro" id="IPR003594">
    <property type="entry name" value="HATPase_dom"/>
</dbReference>
<name>A0ABW1BAG7_9ACTN</name>
<evidence type="ECO:0000313" key="5">
    <source>
        <dbReference type="Proteomes" id="UP001596112"/>
    </source>
</evidence>
<dbReference type="PANTHER" id="PTHR43156">
    <property type="entry name" value="STAGE II SPORULATION PROTEIN E-RELATED"/>
    <property type="match status" value="1"/>
</dbReference>
<dbReference type="InterPro" id="IPR036457">
    <property type="entry name" value="PPM-type-like_dom_sf"/>
</dbReference>
<dbReference type="InterPro" id="IPR013656">
    <property type="entry name" value="PAS_4"/>
</dbReference>
<dbReference type="Gene3D" id="3.60.40.10">
    <property type="entry name" value="PPM-type phosphatase domain"/>
    <property type="match status" value="1"/>
</dbReference>
<dbReference type="EMBL" id="JBHSNZ010000015">
    <property type="protein sequence ID" value="MFC5810148.1"/>
    <property type="molecule type" value="Genomic_DNA"/>
</dbReference>
<dbReference type="SMART" id="SM00331">
    <property type="entry name" value="PP2C_SIG"/>
    <property type="match status" value="1"/>
</dbReference>
<dbReference type="SUPFAM" id="SSF55785">
    <property type="entry name" value="PYP-like sensor domain (PAS domain)"/>
    <property type="match status" value="1"/>
</dbReference>
<dbReference type="PANTHER" id="PTHR43156:SF2">
    <property type="entry name" value="STAGE II SPORULATION PROTEIN E"/>
    <property type="match status" value="1"/>
</dbReference>
<dbReference type="SUPFAM" id="SSF81606">
    <property type="entry name" value="PP2C-like"/>
    <property type="match status" value="1"/>
</dbReference>
<dbReference type="InterPro" id="IPR000014">
    <property type="entry name" value="PAS"/>
</dbReference>
<evidence type="ECO:0000259" key="3">
    <source>
        <dbReference type="SMART" id="SM00331"/>
    </source>
</evidence>
<dbReference type="Pfam" id="PF13581">
    <property type="entry name" value="HATPase_c_2"/>
    <property type="match status" value="1"/>
</dbReference>
<evidence type="ECO:0000259" key="2">
    <source>
        <dbReference type="SMART" id="SM00065"/>
    </source>
</evidence>
<dbReference type="CDD" id="cd16936">
    <property type="entry name" value="HATPase_RsbW-like"/>
    <property type="match status" value="1"/>
</dbReference>
<dbReference type="RefSeq" id="WP_272172243.1">
    <property type="nucleotide sequence ID" value="NZ_JAQOSL010000048.1"/>
</dbReference>